<protein>
    <submittedName>
        <fullName evidence="2">Plastid division protein PDV2</fullName>
    </submittedName>
</protein>
<comment type="caution">
    <text evidence="2">The sequence shown here is derived from an EMBL/GenBank/DDBJ whole genome shotgun (WGS) entry which is preliminary data.</text>
</comment>
<name>A0AAD8N514_9APIA</name>
<reference evidence="2" key="2">
    <citation type="submission" date="2023-05" db="EMBL/GenBank/DDBJ databases">
        <authorList>
            <person name="Schelkunov M.I."/>
        </authorList>
    </citation>
    <scope>NUCLEOTIDE SEQUENCE</scope>
    <source>
        <strain evidence="2">Hsosn_3</strain>
        <tissue evidence="2">Leaf</tissue>
    </source>
</reference>
<evidence type="ECO:0000313" key="3">
    <source>
        <dbReference type="Proteomes" id="UP001237642"/>
    </source>
</evidence>
<sequence>MDVDGIGLILGRASELRSKISTCIQEEACIHLTADDEQPTKENSQNLESNIVDSEAEKEVLCSIRDAFQSLEAQLSSLQVLQQQQYYERETALAEIDYSRQKLLKKLKDYKGEHLEVLSEATAFASETVEDNDLLLPPYPSRPSRYLVSGNGFLSHLPSTSTFPLNELTNGVPLNEMEPNNHDSEKYKVQSESKSPFRLLMNMATKTVLALVGVVGVLSLAGFDPKFRNRNVQFKVSGLVQRQAAEEKIPMVQAMEGKIPMVQCPPGKVLVVEDGEARCLVKERVEVPFRSVDLTPNVTYGCG</sequence>
<evidence type="ECO:0000313" key="2">
    <source>
        <dbReference type="EMBL" id="KAK1395058.1"/>
    </source>
</evidence>
<keyword evidence="3" id="KW-1185">Reference proteome</keyword>
<proteinExistence type="predicted"/>
<dbReference type="InterPro" id="IPR038939">
    <property type="entry name" value="PDV1/PDV2"/>
</dbReference>
<dbReference type="AlphaFoldDB" id="A0AAD8N514"/>
<keyword evidence="1" id="KW-1133">Transmembrane helix</keyword>
<dbReference type="GO" id="GO:0010020">
    <property type="term" value="P:chloroplast fission"/>
    <property type="evidence" value="ECO:0007669"/>
    <property type="project" value="InterPro"/>
</dbReference>
<dbReference type="PANTHER" id="PTHR33600:SF3">
    <property type="entry name" value="PLASTID DIVISION PROTEIN PDV2"/>
    <property type="match status" value="1"/>
</dbReference>
<keyword evidence="1" id="KW-0472">Membrane</keyword>
<feature type="transmembrane region" description="Helical" evidence="1">
    <location>
        <begin position="199"/>
        <end position="223"/>
    </location>
</feature>
<accession>A0AAD8N514</accession>
<evidence type="ECO:0000256" key="1">
    <source>
        <dbReference type="SAM" id="Phobius"/>
    </source>
</evidence>
<dbReference type="Proteomes" id="UP001237642">
    <property type="component" value="Unassembled WGS sequence"/>
</dbReference>
<gene>
    <name evidence="2" type="ORF">POM88_014114</name>
</gene>
<keyword evidence="1" id="KW-0812">Transmembrane</keyword>
<dbReference type="PANTHER" id="PTHR33600">
    <property type="entry name" value="PLASTID DIVISION PROTEIN PDV2"/>
    <property type="match status" value="1"/>
</dbReference>
<organism evidence="2 3">
    <name type="scientific">Heracleum sosnowskyi</name>
    <dbReference type="NCBI Taxonomy" id="360622"/>
    <lineage>
        <taxon>Eukaryota</taxon>
        <taxon>Viridiplantae</taxon>
        <taxon>Streptophyta</taxon>
        <taxon>Embryophyta</taxon>
        <taxon>Tracheophyta</taxon>
        <taxon>Spermatophyta</taxon>
        <taxon>Magnoliopsida</taxon>
        <taxon>eudicotyledons</taxon>
        <taxon>Gunneridae</taxon>
        <taxon>Pentapetalae</taxon>
        <taxon>asterids</taxon>
        <taxon>campanulids</taxon>
        <taxon>Apiales</taxon>
        <taxon>Apiaceae</taxon>
        <taxon>Apioideae</taxon>
        <taxon>apioid superclade</taxon>
        <taxon>Tordylieae</taxon>
        <taxon>Tordyliinae</taxon>
        <taxon>Heracleum</taxon>
    </lineage>
</organism>
<dbReference type="EMBL" id="JAUIZM010000003">
    <property type="protein sequence ID" value="KAK1395058.1"/>
    <property type="molecule type" value="Genomic_DNA"/>
</dbReference>
<reference evidence="2" key="1">
    <citation type="submission" date="2023-02" db="EMBL/GenBank/DDBJ databases">
        <title>Genome of toxic invasive species Heracleum sosnowskyi carries increased number of genes despite the absence of recent whole-genome duplications.</title>
        <authorList>
            <person name="Schelkunov M."/>
            <person name="Shtratnikova V."/>
            <person name="Makarenko M."/>
            <person name="Klepikova A."/>
            <person name="Omelchenko D."/>
            <person name="Novikova G."/>
            <person name="Obukhova E."/>
            <person name="Bogdanov V."/>
            <person name="Penin A."/>
            <person name="Logacheva M."/>
        </authorList>
    </citation>
    <scope>NUCLEOTIDE SEQUENCE</scope>
    <source>
        <strain evidence="2">Hsosn_3</strain>
        <tissue evidence="2">Leaf</tissue>
    </source>
</reference>